<proteinExistence type="inferred from homology"/>
<dbReference type="InterPro" id="IPR027417">
    <property type="entry name" value="P-loop_NTPase"/>
</dbReference>
<comment type="similarity">
    <text evidence="1 3">Belongs to the sulfotransferase 1 family.</text>
</comment>
<dbReference type="EC" id="2.8.2.-" evidence="3"/>
<dbReference type="Pfam" id="PF00685">
    <property type="entry name" value="Sulfotransfer_1"/>
    <property type="match status" value="1"/>
</dbReference>
<dbReference type="GO" id="GO:0008146">
    <property type="term" value="F:sulfotransferase activity"/>
    <property type="evidence" value="ECO:0007669"/>
    <property type="project" value="InterPro"/>
</dbReference>
<feature type="domain" description="Sulfotransferase" evidence="4">
    <location>
        <begin position="29"/>
        <end position="175"/>
    </location>
</feature>
<dbReference type="Proteomes" id="UP001515500">
    <property type="component" value="Chromosome 19"/>
</dbReference>
<dbReference type="PANTHER" id="PTHR11783">
    <property type="entry name" value="SULFOTRANSFERASE SULT"/>
    <property type="match status" value="1"/>
</dbReference>
<reference evidence="6" key="1">
    <citation type="submission" date="2025-08" db="UniProtKB">
        <authorList>
            <consortium name="RefSeq"/>
        </authorList>
    </citation>
    <scope>IDENTIFICATION</scope>
</reference>
<keyword evidence="5" id="KW-1185">Reference proteome</keyword>
<dbReference type="SUPFAM" id="SSF52540">
    <property type="entry name" value="P-loop containing nucleoside triphosphate hydrolases"/>
    <property type="match status" value="1"/>
</dbReference>
<protein>
    <recommendedName>
        <fullName evidence="3">Sulfotransferase</fullName>
        <ecNumber evidence="3">2.8.2.-</ecNumber>
    </recommendedName>
</protein>
<dbReference type="AlphaFoldDB" id="A0AB40D3C0"/>
<name>A0AB40D3C0_DIOCR</name>
<keyword evidence="2 3" id="KW-0808">Transferase</keyword>
<dbReference type="GeneID" id="120284031"/>
<organism evidence="5 6">
    <name type="scientific">Dioscorea cayennensis subsp. rotundata</name>
    <name type="common">White Guinea yam</name>
    <name type="synonym">Dioscorea rotundata</name>
    <dbReference type="NCBI Taxonomy" id="55577"/>
    <lineage>
        <taxon>Eukaryota</taxon>
        <taxon>Viridiplantae</taxon>
        <taxon>Streptophyta</taxon>
        <taxon>Embryophyta</taxon>
        <taxon>Tracheophyta</taxon>
        <taxon>Spermatophyta</taxon>
        <taxon>Magnoliopsida</taxon>
        <taxon>Liliopsida</taxon>
        <taxon>Dioscoreales</taxon>
        <taxon>Dioscoreaceae</taxon>
        <taxon>Dioscorea</taxon>
    </lineage>
</organism>
<evidence type="ECO:0000256" key="1">
    <source>
        <dbReference type="ARBA" id="ARBA00005771"/>
    </source>
</evidence>
<dbReference type="InterPro" id="IPR000863">
    <property type="entry name" value="Sulfotransferase_dom"/>
</dbReference>
<dbReference type="RefSeq" id="XP_039146790.1">
    <property type="nucleotide sequence ID" value="XM_039290856.1"/>
</dbReference>
<evidence type="ECO:0000313" key="6">
    <source>
        <dbReference type="RefSeq" id="XP_039146790.1"/>
    </source>
</evidence>
<evidence type="ECO:0000256" key="3">
    <source>
        <dbReference type="RuleBase" id="RU361155"/>
    </source>
</evidence>
<sequence>MTGRFMGLVVIRNVTRTQSIAQDHFLPHPSDILICTPLKVGTTWIKALAFATFNRKDQPCKRSSILSHTPHICVPNLEFNLYGGRKLSDLTVAASPRLLSTHIPSSQLFLASWLSSGCKFVYLCRNPKDTFISSWHFFNKILRDVHYKVSLGDAFDAFLKGIHSAGPLWDHVFGFRMLGNQILIRKGKVGDWVNFLIQDMAQQLDESMEQKLQGSGLSFKA</sequence>
<gene>
    <name evidence="6" type="primary">LOC120284031</name>
</gene>
<accession>A0AB40D3C0</accession>
<evidence type="ECO:0000259" key="4">
    <source>
        <dbReference type="Pfam" id="PF00685"/>
    </source>
</evidence>
<evidence type="ECO:0000256" key="2">
    <source>
        <dbReference type="ARBA" id="ARBA00022679"/>
    </source>
</evidence>
<dbReference type="Gene3D" id="3.40.50.300">
    <property type="entry name" value="P-loop containing nucleotide triphosphate hydrolases"/>
    <property type="match status" value="2"/>
</dbReference>
<evidence type="ECO:0000313" key="5">
    <source>
        <dbReference type="Proteomes" id="UP001515500"/>
    </source>
</evidence>